<dbReference type="EMBL" id="MVHD01000045">
    <property type="protein sequence ID" value="OQZ88825.1"/>
    <property type="molecule type" value="Genomic_DNA"/>
</dbReference>
<dbReference type="Gene3D" id="3.40.50.150">
    <property type="entry name" value="Vaccinia Virus protein VP39"/>
    <property type="match status" value="1"/>
</dbReference>
<dbReference type="RefSeq" id="WP_158086811.1">
    <property type="nucleotide sequence ID" value="NZ_JACKVH010000006.1"/>
</dbReference>
<keyword evidence="1 5" id="KW-0489">Methyltransferase</keyword>
<evidence type="ECO:0000256" key="3">
    <source>
        <dbReference type="ARBA" id="ARBA00022691"/>
    </source>
</evidence>
<keyword evidence="7" id="KW-1185">Reference proteome</keyword>
<dbReference type="CDD" id="cd02440">
    <property type="entry name" value="AdoMet_MTases"/>
    <property type="match status" value="1"/>
</dbReference>
<protein>
    <submittedName>
        <fullName evidence="5">Methyltransferase domain-containing protein</fullName>
    </submittedName>
</protein>
<dbReference type="AlphaFoldDB" id="A0AA42BXG0"/>
<dbReference type="Proteomes" id="UP000192319">
    <property type="component" value="Unassembled WGS sequence"/>
</dbReference>
<accession>A0AA42BXG0</accession>
<keyword evidence="3" id="KW-0949">S-adenosyl-L-methionine</keyword>
<evidence type="ECO:0000313" key="7">
    <source>
        <dbReference type="Proteomes" id="UP000192319"/>
    </source>
</evidence>
<gene>
    <name evidence="6" type="ORF">BST11_20650</name>
    <name evidence="5" type="ORF">H7K38_02305</name>
</gene>
<evidence type="ECO:0000256" key="1">
    <source>
        <dbReference type="ARBA" id="ARBA00022603"/>
    </source>
</evidence>
<dbReference type="InterPro" id="IPR013217">
    <property type="entry name" value="Methyltransf_12"/>
</dbReference>
<sequence>MQNTAKESVRRIIWRADRGTTAGLRRRFVPLDPPVVDKFREHLLENWATPGYWDSEVGRHDLDEHTVGRLTYSRHEYVPWLNALRRLDGARIFEIGCGTGSSVMALVEQGSEVTGIDAVPESVEVSRTRMQFFGLDEPALHHLNATEIGTQFAHASFDFVIFFASLEHMTHSERSASLRGAWQLLADDGILCIVEAPNRLWFFDDHTADLPFFHWLPDEIALEYLKRTPKYQASAFDTASEGAILELSRRGRGVSYHDLELALGPVGELDFMVDRHSYQMKQNPLRWLYYRQSTNRRFVNLLHRQCPELPVGLFMPYLNVAIRKRAGGP</sequence>
<name>A0AA42BXG0_9MYCO</name>
<dbReference type="PANTHER" id="PTHR43464">
    <property type="entry name" value="METHYLTRANSFERASE"/>
    <property type="match status" value="1"/>
</dbReference>
<evidence type="ECO:0000313" key="6">
    <source>
        <dbReference type="EMBL" id="OQZ88825.1"/>
    </source>
</evidence>
<dbReference type="GO" id="GO:0008168">
    <property type="term" value="F:methyltransferase activity"/>
    <property type="evidence" value="ECO:0007669"/>
    <property type="project" value="UniProtKB-KW"/>
</dbReference>
<proteinExistence type="predicted"/>
<organism evidence="5 8">
    <name type="scientific">Mycobacterium alsense</name>
    <dbReference type="NCBI Taxonomy" id="324058"/>
    <lineage>
        <taxon>Bacteria</taxon>
        <taxon>Bacillati</taxon>
        <taxon>Actinomycetota</taxon>
        <taxon>Actinomycetes</taxon>
        <taxon>Mycobacteriales</taxon>
        <taxon>Mycobacteriaceae</taxon>
        <taxon>Mycobacterium</taxon>
    </lineage>
</organism>
<keyword evidence="2" id="KW-0808">Transferase</keyword>
<feature type="domain" description="Methyltransferase type 12" evidence="4">
    <location>
        <begin position="94"/>
        <end position="191"/>
    </location>
</feature>
<dbReference type="GO" id="GO:0032259">
    <property type="term" value="P:methylation"/>
    <property type="evidence" value="ECO:0007669"/>
    <property type="project" value="UniProtKB-KW"/>
</dbReference>
<dbReference type="PANTHER" id="PTHR43464:SF19">
    <property type="entry name" value="UBIQUINONE BIOSYNTHESIS O-METHYLTRANSFERASE, MITOCHONDRIAL"/>
    <property type="match status" value="1"/>
</dbReference>
<reference evidence="6 7" key="1">
    <citation type="submission" date="2017-02" db="EMBL/GenBank/DDBJ databases">
        <title>The new phylogeny of genus Mycobacterium.</title>
        <authorList>
            <person name="Tortoli E."/>
            <person name="Trovato A."/>
            <person name="Cirillo D.M."/>
        </authorList>
    </citation>
    <scope>NUCLEOTIDE SEQUENCE [LARGE SCALE GENOMIC DNA]</scope>
    <source>
        <strain evidence="6 7">DSM 45230</strain>
    </source>
</reference>
<dbReference type="EMBL" id="JACKVH010000006">
    <property type="protein sequence ID" value="MCV7377487.1"/>
    <property type="molecule type" value="Genomic_DNA"/>
</dbReference>
<dbReference type="InterPro" id="IPR029063">
    <property type="entry name" value="SAM-dependent_MTases_sf"/>
</dbReference>
<reference evidence="5" key="2">
    <citation type="submission" date="2020-07" db="EMBL/GenBank/DDBJ databases">
        <authorList>
            <person name="Pettersson B.M.F."/>
            <person name="Behra P.R.K."/>
            <person name="Ramesh M."/>
            <person name="Das S."/>
            <person name="Dasgupta S."/>
            <person name="Kirsebom L.A."/>
        </authorList>
    </citation>
    <scope>NUCLEOTIDE SEQUENCE</scope>
    <source>
        <strain evidence="5">CCUG 55640</strain>
    </source>
</reference>
<evidence type="ECO:0000259" key="4">
    <source>
        <dbReference type="Pfam" id="PF08242"/>
    </source>
</evidence>
<dbReference type="SUPFAM" id="SSF53335">
    <property type="entry name" value="S-adenosyl-L-methionine-dependent methyltransferases"/>
    <property type="match status" value="1"/>
</dbReference>
<evidence type="ECO:0000313" key="8">
    <source>
        <dbReference type="Proteomes" id="UP001141650"/>
    </source>
</evidence>
<evidence type="ECO:0000313" key="5">
    <source>
        <dbReference type="EMBL" id="MCV7377487.1"/>
    </source>
</evidence>
<comment type="caution">
    <text evidence="5">The sequence shown here is derived from an EMBL/GenBank/DDBJ whole genome shotgun (WGS) entry which is preliminary data.</text>
</comment>
<dbReference type="Proteomes" id="UP001141650">
    <property type="component" value="Unassembled WGS sequence"/>
</dbReference>
<dbReference type="Pfam" id="PF08242">
    <property type="entry name" value="Methyltransf_12"/>
    <property type="match status" value="1"/>
</dbReference>
<reference evidence="5" key="3">
    <citation type="journal article" date="2022" name="BMC Genomics">
        <title>Comparative genome analysis of mycobacteria focusing on tRNA and non-coding RNA.</title>
        <authorList>
            <person name="Behra P.R.K."/>
            <person name="Pettersson B.M.F."/>
            <person name="Ramesh M."/>
            <person name="Das S."/>
            <person name="Dasgupta S."/>
            <person name="Kirsebom L.A."/>
        </authorList>
    </citation>
    <scope>NUCLEOTIDE SEQUENCE</scope>
    <source>
        <strain evidence="5">CCUG 55640</strain>
    </source>
</reference>
<evidence type="ECO:0000256" key="2">
    <source>
        <dbReference type="ARBA" id="ARBA00022679"/>
    </source>
</evidence>